<sequence length="90" mass="9412">MELTVFEIHLDDVALALSGGEREAIASTEPVTPEPEPSRTGVPRAVLALVPVFVALGVAAGFLAARRFGADRPPAVDETSVDVELTTEAQ</sequence>
<keyword evidence="1" id="KW-0472">Membrane</keyword>
<keyword evidence="1" id="KW-0812">Transmembrane</keyword>
<evidence type="ECO:0000313" key="2">
    <source>
        <dbReference type="EMBL" id="UWM54216.1"/>
    </source>
</evidence>
<evidence type="ECO:0000313" key="3">
    <source>
        <dbReference type="Proteomes" id="UP001057580"/>
    </source>
</evidence>
<proteinExistence type="predicted"/>
<dbReference type="GeneID" id="74944581"/>
<feature type="transmembrane region" description="Helical" evidence="1">
    <location>
        <begin position="45"/>
        <end position="65"/>
    </location>
</feature>
<evidence type="ECO:0000256" key="1">
    <source>
        <dbReference type="SAM" id="Phobius"/>
    </source>
</evidence>
<dbReference type="KEGG" id="ssai:N0B31_19125"/>
<keyword evidence="1" id="KW-1133">Transmembrane helix</keyword>
<accession>A0A9E7R1V4</accession>
<name>A0A9E7R1V4_9EURY</name>
<protein>
    <submittedName>
        <fullName evidence="2">Uncharacterized protein</fullName>
    </submittedName>
</protein>
<gene>
    <name evidence="2" type="ORF">N0B31_19125</name>
</gene>
<keyword evidence="3" id="KW-1185">Reference proteome</keyword>
<dbReference type="AlphaFoldDB" id="A0A9E7R1V4"/>
<reference evidence="2" key="1">
    <citation type="submission" date="2022-09" db="EMBL/GenBank/DDBJ databases">
        <title>Diverse halophilic archaea isolated from saline environments.</title>
        <authorList>
            <person name="Cui H.-L."/>
        </authorList>
    </citation>
    <scope>NUCLEOTIDE SEQUENCE</scope>
    <source>
        <strain evidence="2">ZS-35-S2</strain>
    </source>
</reference>
<dbReference type="EMBL" id="CP104003">
    <property type="protein sequence ID" value="UWM54216.1"/>
    <property type="molecule type" value="Genomic_DNA"/>
</dbReference>
<dbReference type="RefSeq" id="WP_260593210.1">
    <property type="nucleotide sequence ID" value="NZ_CP104003.1"/>
</dbReference>
<organism evidence="2 3">
    <name type="scientific">Salinirubellus salinus</name>
    <dbReference type="NCBI Taxonomy" id="1364945"/>
    <lineage>
        <taxon>Archaea</taxon>
        <taxon>Methanobacteriati</taxon>
        <taxon>Methanobacteriota</taxon>
        <taxon>Stenosarchaea group</taxon>
        <taxon>Halobacteria</taxon>
        <taxon>Halobacteriales</taxon>
        <taxon>Natronomonadaceae</taxon>
        <taxon>Salinirubellus</taxon>
    </lineage>
</organism>
<dbReference type="Proteomes" id="UP001057580">
    <property type="component" value="Chromosome"/>
</dbReference>